<organism evidence="2 3">
    <name type="scientific">Natronorubrum aibiense</name>
    <dbReference type="NCBI Taxonomy" id="348826"/>
    <lineage>
        <taxon>Archaea</taxon>
        <taxon>Methanobacteriati</taxon>
        <taxon>Methanobacteriota</taxon>
        <taxon>Stenosarchaea group</taxon>
        <taxon>Halobacteria</taxon>
        <taxon>Halobacteriales</taxon>
        <taxon>Natrialbaceae</taxon>
        <taxon>Natronorubrum</taxon>
    </lineage>
</organism>
<evidence type="ECO:0000313" key="2">
    <source>
        <dbReference type="EMBL" id="QFU84654.1"/>
    </source>
</evidence>
<dbReference type="RefSeq" id="WP_152944214.1">
    <property type="nucleotide sequence ID" value="NZ_CP045490.1"/>
</dbReference>
<dbReference type="EMBL" id="CP045490">
    <property type="protein sequence ID" value="QFU84654.1"/>
    <property type="molecule type" value="Genomic_DNA"/>
</dbReference>
<dbReference type="OrthoDB" id="168093at2157"/>
<dbReference type="KEGG" id="nas:GCU68_19180"/>
<proteinExistence type="predicted"/>
<accession>A0A5P9P973</accession>
<keyword evidence="2" id="KW-0614">Plasmid</keyword>
<name>A0A5P9P973_9EURY</name>
<dbReference type="Pfam" id="PF00551">
    <property type="entry name" value="Formyl_trans_N"/>
    <property type="match status" value="1"/>
</dbReference>
<geneLocation type="plasmid" evidence="2 3">
    <name>unnamed2</name>
</geneLocation>
<keyword evidence="3" id="KW-1185">Reference proteome</keyword>
<dbReference type="InterPro" id="IPR002376">
    <property type="entry name" value="Formyl_transf_N"/>
</dbReference>
<feature type="domain" description="Formyl transferase N-terminal" evidence="1">
    <location>
        <begin position="125"/>
        <end position="217"/>
    </location>
</feature>
<dbReference type="GeneID" id="42303183"/>
<evidence type="ECO:0000313" key="3">
    <source>
        <dbReference type="Proteomes" id="UP000326170"/>
    </source>
</evidence>
<protein>
    <submittedName>
        <fullName evidence="2">Formyl transferase</fullName>
    </submittedName>
</protein>
<dbReference type="SUPFAM" id="SSF53328">
    <property type="entry name" value="Formyltransferase"/>
    <property type="match status" value="1"/>
</dbReference>
<dbReference type="InterPro" id="IPR036477">
    <property type="entry name" value="Formyl_transf_N_sf"/>
</dbReference>
<evidence type="ECO:0000259" key="1">
    <source>
        <dbReference type="Pfam" id="PF00551"/>
    </source>
</evidence>
<dbReference type="GO" id="GO:0016740">
    <property type="term" value="F:transferase activity"/>
    <property type="evidence" value="ECO:0007669"/>
    <property type="project" value="UniProtKB-KW"/>
</dbReference>
<dbReference type="AlphaFoldDB" id="A0A5P9P973"/>
<gene>
    <name evidence="2" type="ORF">GCU68_19180</name>
</gene>
<reference evidence="2 3" key="1">
    <citation type="journal article" date="2007" name="Int. J. Syst. Evol. Microbiol.">
        <title>Natronorubrum sulfidifaciens sp. nov., an extremely haloalkaliphilic archaeon isolated from Aiding salt lake in Xin-Jiang, China.</title>
        <authorList>
            <person name="Cui H.L."/>
            <person name="Tohty D."/>
            <person name="Liu H.C."/>
            <person name="Liu S.J."/>
            <person name="Oren A."/>
            <person name="Zhou P.J."/>
        </authorList>
    </citation>
    <scope>NUCLEOTIDE SEQUENCE [LARGE SCALE GENOMIC DNA]</scope>
    <source>
        <strain evidence="2 3">7-3</strain>
        <plasmid evidence="2">unnamed2</plasmid>
    </source>
</reference>
<sequence>MRCNSVCVLLQNDVMPAYQASAIQYLVDETAVEIPLVLINDDPRCVQDRSLQYLLGEARSWGLWLFVWASDVLTRTLRGPPAYDEPRHYTSVDALADADVVRCSPNREDEYWTSLPDDVVDRIAAETDVALRFGFGLLTGRVLDALECGVLSFHFSDIREYRGRIGALWEFLDGESTVGITLQQLTDRVDGGRIVAVEDVPIYEHDTFDAVKRRQRTTVLGQLLVDGITTFNDPTSDPFTPASLGTYRKAPSAIEVLQFVGKNSTNRIRSVFSSRMT</sequence>
<dbReference type="Gene3D" id="3.40.50.170">
    <property type="entry name" value="Formyl transferase, N-terminal domain"/>
    <property type="match status" value="1"/>
</dbReference>
<keyword evidence="2" id="KW-0808">Transferase</keyword>
<dbReference type="Proteomes" id="UP000326170">
    <property type="component" value="Plasmid unnamed2"/>
</dbReference>